<sequence length="186" mass="21504">MIEDYHKRGGVNIIHLRPAYQRASPIEGKPFKCFSLAEWEQGAPKVSSVAPRRPYFPVPTLRAAVETIFPGATEVKADRYVLHALRTFDHEDVFVYEEGLAEMNRLSHKYFRTFFEHLGQQQRNTIVKQIEETEFFAILRQHTMEGMFADPIYGGNDGQKGWKLIGFPGARLHPITHLSRGWKPYE</sequence>
<dbReference type="EMBL" id="CP035485">
    <property type="protein sequence ID" value="QDI90070.1"/>
    <property type="molecule type" value="Genomic_DNA"/>
</dbReference>
<reference evidence="2" key="1">
    <citation type="submission" date="2019-01" db="EMBL/GenBank/DDBJ databases">
        <title>Genomic analysis of Salicibibacter sp. NKC3-5.</title>
        <authorList>
            <person name="Oh Y.J."/>
        </authorList>
    </citation>
    <scope>NUCLEOTIDE SEQUENCE [LARGE SCALE GENOMIC DNA]</scope>
    <source>
        <strain evidence="2">NKC3-5</strain>
    </source>
</reference>
<name>A0A514LDZ4_9BACI</name>
<dbReference type="KEGG" id="sale:EPH95_01840"/>
<evidence type="ECO:0000313" key="2">
    <source>
        <dbReference type="Proteomes" id="UP000319756"/>
    </source>
</evidence>
<keyword evidence="2" id="KW-1185">Reference proteome</keyword>
<evidence type="ECO:0000313" key="1">
    <source>
        <dbReference type="EMBL" id="QDI90070.1"/>
    </source>
</evidence>
<dbReference type="Proteomes" id="UP000319756">
    <property type="component" value="Chromosome"/>
</dbReference>
<dbReference type="InterPro" id="IPR027056">
    <property type="entry name" value="Gluconate_2DH_su3"/>
</dbReference>
<dbReference type="AlphaFoldDB" id="A0A514LDZ4"/>
<dbReference type="Pfam" id="PF13618">
    <property type="entry name" value="Gluconate_2-dh3"/>
    <property type="match status" value="1"/>
</dbReference>
<proteinExistence type="predicted"/>
<accession>A0A514LDZ4</accession>
<dbReference type="OrthoDB" id="8400810at2"/>
<gene>
    <name evidence="1" type="ORF">EPH95_01840</name>
</gene>
<protein>
    <submittedName>
        <fullName evidence="1">Gluconate 2-dehydrogenase subunit 3 family protein</fullName>
    </submittedName>
</protein>
<organism evidence="1 2">
    <name type="scientific">Salicibibacter halophilus</name>
    <dbReference type="NCBI Taxonomy" id="2502791"/>
    <lineage>
        <taxon>Bacteria</taxon>
        <taxon>Bacillati</taxon>
        <taxon>Bacillota</taxon>
        <taxon>Bacilli</taxon>
        <taxon>Bacillales</taxon>
        <taxon>Bacillaceae</taxon>
        <taxon>Salicibibacter</taxon>
    </lineage>
</organism>